<reference evidence="2" key="1">
    <citation type="submission" date="2022-01" db="EMBL/GenBank/DDBJ databases">
        <authorList>
            <person name="King R."/>
        </authorList>
    </citation>
    <scope>NUCLEOTIDE SEQUENCE</scope>
</reference>
<dbReference type="EMBL" id="OU892288">
    <property type="protein sequence ID" value="CAG9762795.1"/>
    <property type="molecule type" value="Genomic_DNA"/>
</dbReference>
<sequence>MVRGHKHPSTFSAFVISIVSLFLLSMTLWTFYRKISSHTLLMEILLDYTFFLIPVSLLSLPTIAFTLLTKHHKLSYLIWLFAIQIIASTLLITALVMGTSYKLNYSNETRHLISTIPTQELNFTLTKTDNATIDLIHQKFKCQGILGNKQSNGCLSSIQADVAWHRNIAVALCQLFIVMFFFNASNVATIYTSDHFKMKRSTTTLQ</sequence>
<keyword evidence="1" id="KW-0472">Membrane</keyword>
<evidence type="ECO:0000313" key="3">
    <source>
        <dbReference type="Proteomes" id="UP001152799"/>
    </source>
</evidence>
<name>A0A9N9QLS3_9CUCU</name>
<dbReference type="AlphaFoldDB" id="A0A9N9QLS3"/>
<keyword evidence="3" id="KW-1185">Reference proteome</keyword>
<accession>A0A9N9QLS3</accession>
<feature type="transmembrane region" description="Helical" evidence="1">
    <location>
        <begin position="44"/>
        <end position="69"/>
    </location>
</feature>
<protein>
    <submittedName>
        <fullName evidence="2">Uncharacterized protein</fullName>
    </submittedName>
</protein>
<organism evidence="2 3">
    <name type="scientific">Ceutorhynchus assimilis</name>
    <name type="common">cabbage seed weevil</name>
    <dbReference type="NCBI Taxonomy" id="467358"/>
    <lineage>
        <taxon>Eukaryota</taxon>
        <taxon>Metazoa</taxon>
        <taxon>Ecdysozoa</taxon>
        <taxon>Arthropoda</taxon>
        <taxon>Hexapoda</taxon>
        <taxon>Insecta</taxon>
        <taxon>Pterygota</taxon>
        <taxon>Neoptera</taxon>
        <taxon>Endopterygota</taxon>
        <taxon>Coleoptera</taxon>
        <taxon>Polyphaga</taxon>
        <taxon>Cucujiformia</taxon>
        <taxon>Curculionidae</taxon>
        <taxon>Ceutorhynchinae</taxon>
        <taxon>Ceutorhynchus</taxon>
    </lineage>
</organism>
<dbReference type="OrthoDB" id="6760972at2759"/>
<keyword evidence="1" id="KW-1133">Transmembrane helix</keyword>
<evidence type="ECO:0000256" key="1">
    <source>
        <dbReference type="SAM" id="Phobius"/>
    </source>
</evidence>
<gene>
    <name evidence="2" type="ORF">CEUTPL_LOCUS3468</name>
</gene>
<feature type="transmembrane region" description="Helical" evidence="1">
    <location>
        <begin position="168"/>
        <end position="191"/>
    </location>
</feature>
<feature type="transmembrane region" description="Helical" evidence="1">
    <location>
        <begin position="12"/>
        <end position="32"/>
    </location>
</feature>
<feature type="transmembrane region" description="Helical" evidence="1">
    <location>
        <begin position="76"/>
        <end position="97"/>
    </location>
</feature>
<keyword evidence="1" id="KW-0812">Transmembrane</keyword>
<proteinExistence type="predicted"/>
<dbReference type="Proteomes" id="UP001152799">
    <property type="component" value="Chromosome 12"/>
</dbReference>
<evidence type="ECO:0000313" key="2">
    <source>
        <dbReference type="EMBL" id="CAG9762795.1"/>
    </source>
</evidence>